<gene>
    <name evidence="1" type="ORF">IFO71_21090</name>
</gene>
<dbReference type="Proteomes" id="UP000613768">
    <property type="component" value="Unassembled WGS sequence"/>
</dbReference>
<name>A0AAW3ZT68_9GAMM</name>
<evidence type="ECO:0000313" key="1">
    <source>
        <dbReference type="EMBL" id="MBD8528252.1"/>
    </source>
</evidence>
<feature type="non-terminal residue" evidence="1">
    <location>
        <position position="1"/>
    </location>
</feature>
<evidence type="ECO:0000313" key="2">
    <source>
        <dbReference type="Proteomes" id="UP000613768"/>
    </source>
</evidence>
<dbReference type="AlphaFoldDB" id="A0AAW3ZT68"/>
<sequence>DFEAPQIIPDGGFIVRGNRPQITGDAIAPNIEVKPDPYLVVHSYEQLSRFAFKVDQSSVVNVKLLPPGSVDPNDPGALTLVSNETLASEVLREVQWTGKDEVDSNFVLTEGQGMFNLLITATSVRSGVTAKYLGVLHLEN</sequence>
<reference evidence="1 2" key="1">
    <citation type="submission" date="2020-09" db="EMBL/GenBank/DDBJ databases">
        <title>Pseudoxanthomonas sp. CAU 1598 isolated from sand of Yaerae Beach.</title>
        <authorList>
            <person name="Kim W."/>
        </authorList>
    </citation>
    <scope>NUCLEOTIDE SEQUENCE [LARGE SCALE GENOMIC DNA]</scope>
    <source>
        <strain evidence="1 2">CAU 1598</strain>
    </source>
</reference>
<protein>
    <submittedName>
        <fullName evidence="1">Uncharacterized protein</fullName>
    </submittedName>
</protein>
<dbReference type="EMBL" id="JACYTR010000103">
    <property type="protein sequence ID" value="MBD8528252.1"/>
    <property type="molecule type" value="Genomic_DNA"/>
</dbReference>
<keyword evidence="2" id="KW-1185">Reference proteome</keyword>
<proteinExistence type="predicted"/>
<accession>A0AAW3ZT68</accession>
<dbReference type="RefSeq" id="WP_192031669.1">
    <property type="nucleotide sequence ID" value="NZ_JACYTR010000103.1"/>
</dbReference>
<comment type="caution">
    <text evidence="1">The sequence shown here is derived from an EMBL/GenBank/DDBJ whole genome shotgun (WGS) entry which is preliminary data.</text>
</comment>
<organism evidence="1 2">
    <name type="scientific">Pseudomarimonas arenosa</name>
    <dbReference type="NCBI Taxonomy" id="2774145"/>
    <lineage>
        <taxon>Bacteria</taxon>
        <taxon>Pseudomonadati</taxon>
        <taxon>Pseudomonadota</taxon>
        <taxon>Gammaproteobacteria</taxon>
        <taxon>Lysobacterales</taxon>
        <taxon>Lysobacteraceae</taxon>
        <taxon>Pseudomarimonas</taxon>
    </lineage>
</organism>